<reference evidence="3 4" key="1">
    <citation type="submission" date="2018-06" db="EMBL/GenBank/DDBJ databases">
        <title>Paenibacillus imtechensis sp. nov.</title>
        <authorList>
            <person name="Pinnaka A.K."/>
            <person name="Singh H."/>
            <person name="Kaur M."/>
        </authorList>
    </citation>
    <scope>NUCLEOTIDE SEQUENCE [LARGE SCALE GENOMIC DNA]</scope>
    <source>
        <strain evidence="3 4">SMB1</strain>
    </source>
</reference>
<dbReference type="GO" id="GO:0016887">
    <property type="term" value="F:ATP hydrolysis activity"/>
    <property type="evidence" value="ECO:0007669"/>
    <property type="project" value="InterPro"/>
</dbReference>
<dbReference type="CDD" id="cd01131">
    <property type="entry name" value="PilT"/>
    <property type="match status" value="1"/>
</dbReference>
<dbReference type="AlphaFoldDB" id="A0A2W1L1I6"/>
<evidence type="ECO:0000313" key="4">
    <source>
        <dbReference type="Proteomes" id="UP000249522"/>
    </source>
</evidence>
<dbReference type="PROSITE" id="PS00662">
    <property type="entry name" value="T2SP_E"/>
    <property type="match status" value="1"/>
</dbReference>
<feature type="domain" description="Bacterial type II secretion system protein E" evidence="2">
    <location>
        <begin position="194"/>
        <end position="208"/>
    </location>
</feature>
<comment type="similarity">
    <text evidence="1">Belongs to the GSP E family.</text>
</comment>
<dbReference type="InterPro" id="IPR006321">
    <property type="entry name" value="PilT/PilU"/>
</dbReference>
<protein>
    <submittedName>
        <fullName evidence="3">Type IV pili twitching motility protein PilT</fullName>
    </submittedName>
</protein>
<dbReference type="EMBL" id="QKRB01000058">
    <property type="protein sequence ID" value="PZD93236.1"/>
    <property type="molecule type" value="Genomic_DNA"/>
</dbReference>
<dbReference type="Gene3D" id="3.30.450.90">
    <property type="match status" value="1"/>
</dbReference>
<dbReference type="InterPro" id="IPR003593">
    <property type="entry name" value="AAA+_ATPase"/>
</dbReference>
<comment type="caution">
    <text evidence="3">The sequence shown here is derived from an EMBL/GenBank/DDBJ whole genome shotgun (WGS) entry which is preliminary data.</text>
</comment>
<dbReference type="InterPro" id="IPR050921">
    <property type="entry name" value="T4SS_GSP_E_ATPase"/>
</dbReference>
<dbReference type="InterPro" id="IPR027417">
    <property type="entry name" value="P-loop_NTPase"/>
</dbReference>
<sequence>MDKLRVLLAEVHKASASDLHLAAGSPPVMRLHGQLQRIGQQLLMAEEINGMAIGLLEGEQWERFKLLGEMDLAWELEGISRYRVNAYRQRGQISLAIRTIPVDIPSLSSLGLPPAVEALAARPHGLVLVTGPTGSGKSSTLAAMIDHINATQKKHIVTLEDPVEFVHSNRMSLIQQREVGRDTGSFASGLRAALRQDPDVILVGEMRDPETIGAAVTAAETGHLVLATLHTTDAPQTIDRIIDAFPAHQQAQVRGQLAAVLAGVISQRLLPRPDGAGRCCAAEIMINTPAVANLIRSEKVHQIRSVLQTGRAQGMVTLDMSVQELLRQGRVDPAAAKACLTEGAV</sequence>
<dbReference type="Pfam" id="PF00437">
    <property type="entry name" value="T2SSE"/>
    <property type="match status" value="1"/>
</dbReference>
<proteinExistence type="inferred from homology"/>
<dbReference type="NCBIfam" id="TIGR01420">
    <property type="entry name" value="pilT_fam"/>
    <property type="match status" value="1"/>
</dbReference>
<dbReference type="OrthoDB" id="9808272at2"/>
<organism evidence="3 4">
    <name type="scientific">Paenibacillus sambharensis</name>
    <dbReference type="NCBI Taxonomy" id="1803190"/>
    <lineage>
        <taxon>Bacteria</taxon>
        <taxon>Bacillati</taxon>
        <taxon>Bacillota</taxon>
        <taxon>Bacilli</taxon>
        <taxon>Bacillales</taxon>
        <taxon>Paenibacillaceae</taxon>
        <taxon>Paenibacillus</taxon>
    </lineage>
</organism>
<keyword evidence="4" id="KW-1185">Reference proteome</keyword>
<dbReference type="PANTHER" id="PTHR30486">
    <property type="entry name" value="TWITCHING MOTILITY PROTEIN PILT"/>
    <property type="match status" value="1"/>
</dbReference>
<dbReference type="Gene3D" id="3.40.50.300">
    <property type="entry name" value="P-loop containing nucleotide triphosphate hydrolases"/>
    <property type="match status" value="1"/>
</dbReference>
<evidence type="ECO:0000313" key="3">
    <source>
        <dbReference type="EMBL" id="PZD93236.1"/>
    </source>
</evidence>
<dbReference type="GO" id="GO:0005524">
    <property type="term" value="F:ATP binding"/>
    <property type="evidence" value="ECO:0007669"/>
    <property type="project" value="InterPro"/>
</dbReference>
<name>A0A2W1L1I6_9BACL</name>
<dbReference type="SUPFAM" id="SSF52540">
    <property type="entry name" value="P-loop containing nucleoside triphosphate hydrolases"/>
    <property type="match status" value="1"/>
</dbReference>
<accession>A0A2W1L1I6</accession>
<dbReference type="RefSeq" id="WP_111149612.1">
    <property type="nucleotide sequence ID" value="NZ_QKRB01000058.1"/>
</dbReference>
<dbReference type="InterPro" id="IPR001482">
    <property type="entry name" value="T2SS/T4SS_dom"/>
</dbReference>
<evidence type="ECO:0000259" key="2">
    <source>
        <dbReference type="PROSITE" id="PS00662"/>
    </source>
</evidence>
<gene>
    <name evidence="3" type="ORF">DNH61_24150</name>
</gene>
<evidence type="ECO:0000256" key="1">
    <source>
        <dbReference type="ARBA" id="ARBA00006611"/>
    </source>
</evidence>
<dbReference type="SMART" id="SM00382">
    <property type="entry name" value="AAA"/>
    <property type="match status" value="1"/>
</dbReference>
<dbReference type="Proteomes" id="UP000249522">
    <property type="component" value="Unassembled WGS sequence"/>
</dbReference>